<comment type="similarity">
    <text evidence="1 3 4">Belongs to the ArsC family.</text>
</comment>
<dbReference type="PANTHER" id="PTHR30041:SF4">
    <property type="entry name" value="ARSENATE REDUCTASE"/>
    <property type="match status" value="1"/>
</dbReference>
<dbReference type="Gene3D" id="3.40.30.10">
    <property type="entry name" value="Glutaredoxin"/>
    <property type="match status" value="1"/>
</dbReference>
<proteinExistence type="inferred from homology"/>
<evidence type="ECO:0000313" key="5">
    <source>
        <dbReference type="EMBL" id="TDG14821.1"/>
    </source>
</evidence>
<dbReference type="InterPro" id="IPR006660">
    <property type="entry name" value="Arsenate_reductase-like"/>
</dbReference>
<dbReference type="SUPFAM" id="SSF52833">
    <property type="entry name" value="Thioredoxin-like"/>
    <property type="match status" value="1"/>
</dbReference>
<sequence>MSEFTIYHNPRCSKSRATLALLQERGIQPTIVLYLETSPDAAEISSLLDKLGMSAEQLVRRGEEAYKTAGLDKSSTEDELIAAMAAHPKLIERPVVVCGERAVLGRPPENVLGLID</sequence>
<evidence type="ECO:0000256" key="1">
    <source>
        <dbReference type="ARBA" id="ARBA00007198"/>
    </source>
</evidence>
<dbReference type="InterPro" id="IPR036249">
    <property type="entry name" value="Thioredoxin-like_sf"/>
</dbReference>
<dbReference type="AlphaFoldDB" id="A0A4R5LU12"/>
<dbReference type="Pfam" id="PF03960">
    <property type="entry name" value="ArsC"/>
    <property type="match status" value="1"/>
</dbReference>
<dbReference type="OrthoDB" id="9790554at2"/>
<dbReference type="Proteomes" id="UP000295554">
    <property type="component" value="Unassembled WGS sequence"/>
</dbReference>
<dbReference type="EC" id="1.20.4.1" evidence="4"/>
<evidence type="ECO:0000256" key="3">
    <source>
        <dbReference type="PROSITE-ProRule" id="PRU01282"/>
    </source>
</evidence>
<dbReference type="RefSeq" id="WP_133208986.1">
    <property type="nucleotide sequence ID" value="NZ_SMSE01000001.1"/>
</dbReference>
<dbReference type="GO" id="GO:0008794">
    <property type="term" value="F:arsenate reductase (glutaredoxin) activity"/>
    <property type="evidence" value="ECO:0007669"/>
    <property type="project" value="UniProtKB-UniRule"/>
</dbReference>
<organism evidence="5 6">
    <name type="scientific">Seongchinamella unica</name>
    <dbReference type="NCBI Taxonomy" id="2547392"/>
    <lineage>
        <taxon>Bacteria</taxon>
        <taxon>Pseudomonadati</taxon>
        <taxon>Pseudomonadota</taxon>
        <taxon>Gammaproteobacteria</taxon>
        <taxon>Cellvibrionales</taxon>
        <taxon>Halieaceae</taxon>
        <taxon>Seongchinamella</taxon>
    </lineage>
</organism>
<keyword evidence="2 4" id="KW-0560">Oxidoreductase</keyword>
<dbReference type="PANTHER" id="PTHR30041">
    <property type="entry name" value="ARSENATE REDUCTASE"/>
    <property type="match status" value="1"/>
</dbReference>
<protein>
    <recommendedName>
        <fullName evidence="4">Arsenate reductase</fullName>
        <ecNumber evidence="4">1.20.4.1</ecNumber>
    </recommendedName>
</protein>
<accession>A0A4R5LU12</accession>
<dbReference type="CDD" id="cd03034">
    <property type="entry name" value="ArsC_ArsC"/>
    <property type="match status" value="1"/>
</dbReference>
<evidence type="ECO:0000313" key="6">
    <source>
        <dbReference type="Proteomes" id="UP000295554"/>
    </source>
</evidence>
<name>A0A4R5LU12_9GAMM</name>
<dbReference type="EMBL" id="SMSE01000001">
    <property type="protein sequence ID" value="TDG14821.1"/>
    <property type="molecule type" value="Genomic_DNA"/>
</dbReference>
<dbReference type="PROSITE" id="PS51353">
    <property type="entry name" value="ARSC"/>
    <property type="match status" value="1"/>
</dbReference>
<dbReference type="InterPro" id="IPR006659">
    <property type="entry name" value="Arsenate_reductase"/>
</dbReference>
<dbReference type="NCBIfam" id="TIGR00014">
    <property type="entry name" value="arsC"/>
    <property type="match status" value="1"/>
</dbReference>
<comment type="catalytic activity">
    <reaction evidence="4">
        <text>[glutaredoxin]-dithiol + arsenate + glutathione + H(+) = glutathionyl-S-S-[glutaredoxin] + arsenite + H2O</text>
        <dbReference type="Rhea" id="RHEA:22016"/>
        <dbReference type="Rhea" id="RHEA-COMP:10729"/>
        <dbReference type="Rhea" id="RHEA-COMP:17668"/>
        <dbReference type="ChEBI" id="CHEBI:15377"/>
        <dbReference type="ChEBI" id="CHEBI:15378"/>
        <dbReference type="ChEBI" id="CHEBI:29242"/>
        <dbReference type="ChEBI" id="CHEBI:29950"/>
        <dbReference type="ChEBI" id="CHEBI:48597"/>
        <dbReference type="ChEBI" id="CHEBI:57925"/>
        <dbReference type="ChEBI" id="CHEBI:146199"/>
        <dbReference type="EC" id="1.20.4.1"/>
    </reaction>
</comment>
<evidence type="ECO:0000256" key="4">
    <source>
        <dbReference type="RuleBase" id="RU362029"/>
    </source>
</evidence>
<reference evidence="5 6" key="1">
    <citation type="submission" date="2019-03" db="EMBL/GenBank/DDBJ databases">
        <title>Seongchinamella monodicae gen. nov., sp. nov., a novel member of the Gammaproteobacteria isolated from a tidal mudflat of beach.</title>
        <authorList>
            <person name="Yang H.G."/>
            <person name="Kang J.W."/>
            <person name="Lee S.D."/>
        </authorList>
    </citation>
    <scope>NUCLEOTIDE SEQUENCE [LARGE SCALE GENOMIC DNA]</scope>
    <source>
        <strain evidence="5 6">GH4-78</strain>
    </source>
</reference>
<evidence type="ECO:0000256" key="2">
    <source>
        <dbReference type="ARBA" id="ARBA00023002"/>
    </source>
</evidence>
<comment type="caution">
    <text evidence="5">The sequence shown here is derived from an EMBL/GenBank/DDBJ whole genome shotgun (WGS) entry which is preliminary data.</text>
</comment>
<gene>
    <name evidence="5" type="primary">arsC</name>
    <name evidence="5" type="ORF">E2F43_00825</name>
</gene>
<keyword evidence="6" id="KW-1185">Reference proteome</keyword>